<organism evidence="2 3">
    <name type="scientific">Lentinus tigrinus ALCF2SS1-6</name>
    <dbReference type="NCBI Taxonomy" id="1328759"/>
    <lineage>
        <taxon>Eukaryota</taxon>
        <taxon>Fungi</taxon>
        <taxon>Dikarya</taxon>
        <taxon>Basidiomycota</taxon>
        <taxon>Agaricomycotina</taxon>
        <taxon>Agaricomycetes</taxon>
        <taxon>Polyporales</taxon>
        <taxon>Polyporaceae</taxon>
        <taxon>Lentinus</taxon>
    </lineage>
</organism>
<proteinExistence type="predicted"/>
<evidence type="ECO:0000313" key="2">
    <source>
        <dbReference type="EMBL" id="RPD60367.1"/>
    </source>
</evidence>
<dbReference type="EMBL" id="ML122266">
    <property type="protein sequence ID" value="RPD60367.1"/>
    <property type="molecule type" value="Genomic_DNA"/>
</dbReference>
<evidence type="ECO:0000256" key="1">
    <source>
        <dbReference type="SAM" id="SignalP"/>
    </source>
</evidence>
<name>A0A5C2SAR8_9APHY</name>
<dbReference type="Proteomes" id="UP000313359">
    <property type="component" value="Unassembled WGS sequence"/>
</dbReference>
<evidence type="ECO:0008006" key="4">
    <source>
        <dbReference type="Google" id="ProtNLM"/>
    </source>
</evidence>
<feature type="chain" id="PRO_5022893932" description="Secreted protein" evidence="1">
    <location>
        <begin position="32"/>
        <end position="132"/>
    </location>
</feature>
<protein>
    <recommendedName>
        <fullName evidence="4">Secreted protein</fullName>
    </recommendedName>
</protein>
<keyword evidence="1" id="KW-0732">Signal</keyword>
<keyword evidence="3" id="KW-1185">Reference proteome</keyword>
<accession>A0A5C2SAR8</accession>
<gene>
    <name evidence="2" type="ORF">L227DRAFT_100252</name>
</gene>
<evidence type="ECO:0000313" key="3">
    <source>
        <dbReference type="Proteomes" id="UP000313359"/>
    </source>
</evidence>
<feature type="signal peptide" evidence="1">
    <location>
        <begin position="1"/>
        <end position="31"/>
    </location>
</feature>
<reference evidence="2" key="1">
    <citation type="journal article" date="2018" name="Genome Biol. Evol.">
        <title>Genomics and development of Lentinus tigrinus, a white-rot wood-decaying mushroom with dimorphic fruiting bodies.</title>
        <authorList>
            <person name="Wu B."/>
            <person name="Xu Z."/>
            <person name="Knudson A."/>
            <person name="Carlson A."/>
            <person name="Chen N."/>
            <person name="Kovaka S."/>
            <person name="LaButti K."/>
            <person name="Lipzen A."/>
            <person name="Pennachio C."/>
            <person name="Riley R."/>
            <person name="Schakwitz W."/>
            <person name="Umezawa K."/>
            <person name="Ohm R.A."/>
            <person name="Grigoriev I.V."/>
            <person name="Nagy L.G."/>
            <person name="Gibbons J."/>
            <person name="Hibbett D."/>
        </authorList>
    </citation>
    <scope>NUCLEOTIDE SEQUENCE [LARGE SCALE GENOMIC DNA]</scope>
    <source>
        <strain evidence="2">ALCF2SS1-6</strain>
    </source>
</reference>
<dbReference type="AlphaFoldDB" id="A0A5C2SAR8"/>
<sequence length="132" mass="14753">MSSNILRRPSGRPLHWLEALLLLLFIDDVIAVSAVPLSLCKASCIVRSQVAIPDRNHPRPHLAPCLFGRIGDCGMLTFRGTLRTLSIFRTCWRRARTGMQASMLAVTRCLLNSADSRRNTPSSEHLNSSKRE</sequence>